<gene>
    <name evidence="2" type="ORF">NIES1031_21285</name>
</gene>
<name>A0A1U7HDW7_9CHRO</name>
<protein>
    <submittedName>
        <fullName evidence="2">Uncharacterized protein</fullName>
    </submittedName>
</protein>
<dbReference type="Pfam" id="PF14099">
    <property type="entry name" value="Polysacc_lyase"/>
    <property type="match status" value="1"/>
</dbReference>
<keyword evidence="1" id="KW-0732">Signal</keyword>
<dbReference type="Gene3D" id="2.60.120.200">
    <property type="match status" value="1"/>
</dbReference>
<evidence type="ECO:0000256" key="1">
    <source>
        <dbReference type="SAM" id="SignalP"/>
    </source>
</evidence>
<sequence>MKLKFWFSLVFSTTVLLSLAGHTSRANVIDSVTEDISQARAREYSNSKGGDVCNRLKNVTDKTIAGRQAFFHWVARCGERSELAMRRTAIGNTYWYGWSIYIPSDWQDAREGYDIVNQWAIFPTKINMKKACGAAGSYIAISKNTLTFALQRQGDTEEVTCTKYPLMEVAEMRGKWVDFVMHVKWTGDTNGFLKLWMKSKNEPYQLKINYTGSTYWNHAKTGPYFKMGLYKGDPDFAGPAPRYLYTAQYRLGNADSNFQAVSPIQESIACRYVPNMAQLFGNKCIN</sequence>
<dbReference type="STRING" id="247279.NIES1031_21285"/>
<dbReference type="Proteomes" id="UP000185984">
    <property type="component" value="Unassembled WGS sequence"/>
</dbReference>
<evidence type="ECO:0000313" key="3">
    <source>
        <dbReference type="Proteomes" id="UP000185984"/>
    </source>
</evidence>
<comment type="caution">
    <text evidence="2">The sequence shown here is derived from an EMBL/GenBank/DDBJ whole genome shotgun (WGS) entry which is preliminary data.</text>
</comment>
<feature type="chain" id="PRO_5012075313" evidence="1">
    <location>
        <begin position="21"/>
        <end position="286"/>
    </location>
</feature>
<proteinExistence type="predicted"/>
<feature type="signal peptide" evidence="1">
    <location>
        <begin position="1"/>
        <end position="20"/>
    </location>
</feature>
<evidence type="ECO:0000313" key="2">
    <source>
        <dbReference type="EMBL" id="OKH21792.1"/>
    </source>
</evidence>
<dbReference type="OrthoDB" id="8374536at2"/>
<dbReference type="AlphaFoldDB" id="A0A1U7HDW7"/>
<keyword evidence="3" id="KW-1185">Reference proteome</keyword>
<reference evidence="2 3" key="1">
    <citation type="submission" date="2016-11" db="EMBL/GenBank/DDBJ databases">
        <title>Draft Genome Sequences of Nine Cyanobacterial Strains from Diverse Habitats.</title>
        <authorList>
            <person name="Zhu T."/>
            <person name="Hou S."/>
            <person name="Lu X."/>
            <person name="Hess W.R."/>
        </authorList>
    </citation>
    <scope>NUCLEOTIDE SEQUENCE [LARGE SCALE GENOMIC DNA]</scope>
    <source>
        <strain evidence="2 3">5.2 s.c.1</strain>
    </source>
</reference>
<organism evidence="2 3">
    <name type="scientific">Chroogloeocystis siderophila 5.2 s.c.1</name>
    <dbReference type="NCBI Taxonomy" id="247279"/>
    <lineage>
        <taxon>Bacteria</taxon>
        <taxon>Bacillati</taxon>
        <taxon>Cyanobacteriota</taxon>
        <taxon>Cyanophyceae</taxon>
        <taxon>Oscillatoriophycideae</taxon>
        <taxon>Chroococcales</taxon>
        <taxon>Chroococcaceae</taxon>
        <taxon>Chroogloeocystis</taxon>
    </lineage>
</organism>
<dbReference type="EMBL" id="MRCC01000024">
    <property type="protein sequence ID" value="OKH21792.1"/>
    <property type="molecule type" value="Genomic_DNA"/>
</dbReference>
<accession>A0A1U7HDW7</accession>
<dbReference type="InterPro" id="IPR025975">
    <property type="entry name" value="Polysacc_lyase"/>
</dbReference>
<dbReference type="RefSeq" id="WP_073551450.1">
    <property type="nucleotide sequence ID" value="NZ_CAWMVK010000017.1"/>
</dbReference>